<feature type="compositionally biased region" description="Low complexity" evidence="1">
    <location>
        <begin position="44"/>
        <end position="54"/>
    </location>
</feature>
<sequence length="728" mass="79444">MEGERMAVVCGSELLRSDTIPSANWSSGLLEHRVTDLPQDQRRQTQVTRQPSPQSHEHTERNDCYQYSGGPISRMLMGKLTRETELIPCCGYCVIAGAKHRGTHLLANFSQADGIVEISLPGSITGQTEDSDDICGDLFSVDVSRGVAGNSRRRRQQGDFIVDTAPHNRGDIPLTTESATSRRKPNQFVAANNVPTPFSIVSLRYCRCFTSLKMLGSLQRIVLHGESAQPGSKISAWQVQCKREFGSVFAKWLVNLALSLAIHGALWVYSNEKALAHNKEQEINVVLNALLICLSLSMASSLKHMFRGLRGWLLSLGFLPAREVDLISRSDHLSDLLQLTWTSRDLIVRSFIIAWLAVNLVAQLTIATITTTYNVRPAKDFVSTTRGLVLLPDMSSIYGLSYSRGPTSDLGALQFAANQHGMYAHALKYGTVKNIPAPGAVYTSRNAAMFCDEHSTSCSYIFHESAPAGWPGAASPDVWVATNRSVRSNTSCDRYRVSRGGDGLGHTITLSDTAGTEIRLPASNGPNQTLFMTTATGSGSTRWSLVDVFHASTTEAWYYRCNTSLGQVSNSQIEEHEVSDLVASFASAAIALQGNGLPSRPSNDVESPKQQFHIYPSESVYGISQVGDKDSMAKLLSRFAIGVIASVAQHTTVLTAPGLTPLRSVRLEVPSWEWVHIILGLVAAMQPLLATAAASIAFWGLRRKNLLQNRPGGISKAAWISRNRNRTA</sequence>
<evidence type="ECO:0000256" key="1">
    <source>
        <dbReference type="SAM" id="MobiDB-lite"/>
    </source>
</evidence>
<keyword evidence="2" id="KW-0812">Transmembrane</keyword>
<accession>A0ABR0BGE8</accession>
<evidence type="ECO:0000256" key="2">
    <source>
        <dbReference type="SAM" id="Phobius"/>
    </source>
</evidence>
<feature type="transmembrane region" description="Helical" evidence="2">
    <location>
        <begin position="674"/>
        <end position="701"/>
    </location>
</feature>
<feature type="transmembrane region" description="Helical" evidence="2">
    <location>
        <begin position="346"/>
        <end position="369"/>
    </location>
</feature>
<name>A0ABR0BGE8_PURLI</name>
<evidence type="ECO:0000313" key="3">
    <source>
        <dbReference type="EMBL" id="KAK4074919.1"/>
    </source>
</evidence>
<evidence type="ECO:0000313" key="4">
    <source>
        <dbReference type="Proteomes" id="UP001287286"/>
    </source>
</evidence>
<gene>
    <name evidence="3" type="ORF">Purlil1_12831</name>
</gene>
<feature type="transmembrane region" description="Helical" evidence="2">
    <location>
        <begin position="249"/>
        <end position="270"/>
    </location>
</feature>
<reference evidence="3 4" key="1">
    <citation type="journal article" date="2024" name="Microbiol. Resour. Announc.">
        <title>Genome annotations for the ascomycete fungi Trichoderma harzianum, Trichoderma aggressivum, and Purpureocillium lilacinum.</title>
        <authorList>
            <person name="Beijen E.P.W."/>
            <person name="Ohm R.A."/>
        </authorList>
    </citation>
    <scope>NUCLEOTIDE SEQUENCE [LARGE SCALE GENOMIC DNA]</scope>
    <source>
        <strain evidence="3 4">CBS 150709</strain>
    </source>
</reference>
<protein>
    <submittedName>
        <fullName evidence="3">Uncharacterized protein</fullName>
    </submittedName>
</protein>
<keyword evidence="4" id="KW-1185">Reference proteome</keyword>
<organism evidence="3 4">
    <name type="scientific">Purpureocillium lilacinum</name>
    <name type="common">Paecilomyces lilacinus</name>
    <dbReference type="NCBI Taxonomy" id="33203"/>
    <lineage>
        <taxon>Eukaryota</taxon>
        <taxon>Fungi</taxon>
        <taxon>Dikarya</taxon>
        <taxon>Ascomycota</taxon>
        <taxon>Pezizomycotina</taxon>
        <taxon>Sordariomycetes</taxon>
        <taxon>Hypocreomycetidae</taxon>
        <taxon>Hypocreales</taxon>
        <taxon>Ophiocordycipitaceae</taxon>
        <taxon>Purpureocillium</taxon>
    </lineage>
</organism>
<feature type="transmembrane region" description="Helical" evidence="2">
    <location>
        <begin position="635"/>
        <end position="654"/>
    </location>
</feature>
<proteinExistence type="predicted"/>
<dbReference type="Proteomes" id="UP001287286">
    <property type="component" value="Unassembled WGS sequence"/>
</dbReference>
<feature type="transmembrane region" description="Helical" evidence="2">
    <location>
        <begin position="282"/>
        <end position="302"/>
    </location>
</feature>
<keyword evidence="2" id="KW-0472">Membrane</keyword>
<feature type="region of interest" description="Disordered" evidence="1">
    <location>
        <begin position="37"/>
        <end position="64"/>
    </location>
</feature>
<keyword evidence="2" id="KW-1133">Transmembrane helix</keyword>
<dbReference type="EMBL" id="JAWRVI010000137">
    <property type="protein sequence ID" value="KAK4074919.1"/>
    <property type="molecule type" value="Genomic_DNA"/>
</dbReference>
<comment type="caution">
    <text evidence="3">The sequence shown here is derived from an EMBL/GenBank/DDBJ whole genome shotgun (WGS) entry which is preliminary data.</text>
</comment>